<dbReference type="Pfam" id="PF04676">
    <property type="entry name" value="CwfJ_C_2"/>
    <property type="match status" value="1"/>
</dbReference>
<gene>
    <name evidence="4" type="ORF">GSTUAT00007906001</name>
</gene>
<feature type="domain" description="Cwf19-like protein C-terminal" evidence="2">
    <location>
        <begin position="461"/>
        <end position="538"/>
    </location>
</feature>
<evidence type="ECO:0000313" key="4">
    <source>
        <dbReference type="EMBL" id="CUS08000.1"/>
    </source>
</evidence>
<evidence type="ECO:0008006" key="6">
    <source>
        <dbReference type="Google" id="ProtNLM"/>
    </source>
</evidence>
<keyword evidence="5" id="KW-1185">Reference proteome</keyword>
<feature type="region of interest" description="Disordered" evidence="1">
    <location>
        <begin position="262"/>
        <end position="318"/>
    </location>
</feature>
<evidence type="ECO:0000259" key="2">
    <source>
        <dbReference type="Pfam" id="PF04676"/>
    </source>
</evidence>
<dbReference type="InterPro" id="IPR036265">
    <property type="entry name" value="HIT-like_sf"/>
</dbReference>
<reference evidence="4" key="1">
    <citation type="submission" date="2015-10" db="EMBL/GenBank/DDBJ databases">
        <authorList>
            <person name="Regsiter A."/>
            <person name="william w."/>
        </authorList>
    </citation>
    <scope>NUCLEOTIDE SEQUENCE</scope>
    <source>
        <strain evidence="4">Montdore</strain>
    </source>
</reference>
<dbReference type="Gene3D" id="3.30.428.10">
    <property type="entry name" value="HIT-like"/>
    <property type="match status" value="1"/>
</dbReference>
<dbReference type="PANTHER" id="PTHR12072:SF4">
    <property type="entry name" value="CWF19-LIKE PROTEIN 1"/>
    <property type="match status" value="1"/>
</dbReference>
<dbReference type="PANTHER" id="PTHR12072">
    <property type="entry name" value="CWF19, CELL CYCLE CONTROL PROTEIN"/>
    <property type="match status" value="1"/>
</dbReference>
<evidence type="ECO:0000313" key="5">
    <source>
        <dbReference type="Proteomes" id="UP001412239"/>
    </source>
</evidence>
<sequence length="540" mass="59180">MVAKVLVIGATNGRFVEAFAKVKALHAKNNFSLSLLLGDLFSDPSQITPEETENIERLLHGEIRVPLPIYFGLGRYSLPAPVREKINSSGEVCDNLFFLGKKTVLSTSDGIRIVALGGRLYAEHATGGAGGVREETLPFYSEKDAKGLKGANHADLLLTYEWPEGVGSRSTLVSSGVKGTGVIAELAAALRPRYHFSAGGEVFWEREPYLNKARSDEGGSDTKITRFLGVADWGNEAKAKALYAFSINLKDSNIAVPASATECPYGGDRDKKRPRQNSNSGASFFWGDHTGGPQDRDDRSRKRGRVGRGAREARSPPGPESCFFCLSYPQLEKHLIVSIGNEAYVTTAKGPLTNSATNPSTLPFSSHVLIIPLTHTPTIAAIDDEDSRKSTIEEMTNYRLAVEQMLKSRNCGAVTFEVSRANGVHSHWQLIPVPDDKLAAVEEAFKSEAKADKLGEFGRRRADADNKGDYFRAWISGMDGSLVINLKDVEYFDLQFGRKVLAKVMGLKSVHWKDCMQTFEQEVGDANAFKEAFKPFDFSL</sequence>
<dbReference type="InterPro" id="IPR040194">
    <property type="entry name" value="Cwf19-like"/>
</dbReference>
<dbReference type="GO" id="GO:0071014">
    <property type="term" value="C:post-mRNA release spliceosomal complex"/>
    <property type="evidence" value="ECO:0007669"/>
    <property type="project" value="TreeGrafter"/>
</dbReference>
<protein>
    <recommendedName>
        <fullName evidence="6">Cwf19-like C-terminal domain-containing protein</fullName>
    </recommendedName>
</protein>
<name>A0A292PND7_9PEZI</name>
<dbReference type="GO" id="GO:0000398">
    <property type="term" value="P:mRNA splicing, via spliceosome"/>
    <property type="evidence" value="ECO:0007669"/>
    <property type="project" value="TreeGrafter"/>
</dbReference>
<dbReference type="InterPro" id="IPR006768">
    <property type="entry name" value="Cwf19-like_C_dom-1"/>
</dbReference>
<dbReference type="EMBL" id="LN891154">
    <property type="protein sequence ID" value="CUS08000.1"/>
    <property type="molecule type" value="Genomic_DNA"/>
</dbReference>
<evidence type="ECO:0000256" key="1">
    <source>
        <dbReference type="SAM" id="MobiDB-lite"/>
    </source>
</evidence>
<dbReference type="SUPFAM" id="SSF54197">
    <property type="entry name" value="HIT-like"/>
    <property type="match status" value="1"/>
</dbReference>
<dbReference type="GO" id="GO:0061632">
    <property type="term" value="F:RNA lariat debranching enzyme activator activity"/>
    <property type="evidence" value="ECO:0007669"/>
    <property type="project" value="TreeGrafter"/>
</dbReference>
<dbReference type="Proteomes" id="UP001412239">
    <property type="component" value="Unassembled WGS sequence"/>
</dbReference>
<organism evidence="4 5">
    <name type="scientific">Tuber aestivum</name>
    <name type="common">summer truffle</name>
    <dbReference type="NCBI Taxonomy" id="59557"/>
    <lineage>
        <taxon>Eukaryota</taxon>
        <taxon>Fungi</taxon>
        <taxon>Dikarya</taxon>
        <taxon>Ascomycota</taxon>
        <taxon>Pezizomycotina</taxon>
        <taxon>Pezizomycetes</taxon>
        <taxon>Pezizales</taxon>
        <taxon>Tuberaceae</taxon>
        <taxon>Tuber</taxon>
    </lineage>
</organism>
<accession>A0A292PND7</accession>
<dbReference type="Pfam" id="PF04677">
    <property type="entry name" value="CwfJ_C_1"/>
    <property type="match status" value="1"/>
</dbReference>
<dbReference type="CDD" id="cd07380">
    <property type="entry name" value="MPP_CWF19_N"/>
    <property type="match status" value="1"/>
</dbReference>
<dbReference type="InterPro" id="IPR006767">
    <property type="entry name" value="Cwf19-like_C_dom-2"/>
</dbReference>
<proteinExistence type="predicted"/>
<evidence type="ECO:0000259" key="3">
    <source>
        <dbReference type="Pfam" id="PF04677"/>
    </source>
</evidence>
<feature type="domain" description="Cwf19-like C-terminal" evidence="3">
    <location>
        <begin position="315"/>
        <end position="446"/>
    </location>
</feature>
<dbReference type="AlphaFoldDB" id="A0A292PND7"/>